<reference evidence="1 2" key="1">
    <citation type="submission" date="2022-11" db="EMBL/GenBank/DDBJ databases">
        <title>Whole genome sequence of Eschrichtius robustus ER-17-0199.</title>
        <authorList>
            <person name="Bruniche-Olsen A."/>
            <person name="Black A.N."/>
            <person name="Fields C.J."/>
            <person name="Walden K."/>
            <person name="Dewoody J.A."/>
        </authorList>
    </citation>
    <scope>NUCLEOTIDE SEQUENCE [LARGE SCALE GENOMIC DNA]</scope>
    <source>
        <strain evidence="1">ER-17-0199</strain>
        <tissue evidence="1">Blubber</tissue>
    </source>
</reference>
<comment type="caution">
    <text evidence="1">The sequence shown here is derived from an EMBL/GenBank/DDBJ whole genome shotgun (WGS) entry which is preliminary data.</text>
</comment>
<organism evidence="1 2">
    <name type="scientific">Eschrichtius robustus</name>
    <name type="common">California gray whale</name>
    <name type="synonym">Eschrichtius gibbosus</name>
    <dbReference type="NCBI Taxonomy" id="9764"/>
    <lineage>
        <taxon>Eukaryota</taxon>
        <taxon>Metazoa</taxon>
        <taxon>Chordata</taxon>
        <taxon>Craniata</taxon>
        <taxon>Vertebrata</taxon>
        <taxon>Euteleostomi</taxon>
        <taxon>Mammalia</taxon>
        <taxon>Eutheria</taxon>
        <taxon>Laurasiatheria</taxon>
        <taxon>Artiodactyla</taxon>
        <taxon>Whippomorpha</taxon>
        <taxon>Cetacea</taxon>
        <taxon>Mysticeti</taxon>
        <taxon>Eschrichtiidae</taxon>
        <taxon>Eschrichtius</taxon>
    </lineage>
</organism>
<evidence type="ECO:0000313" key="1">
    <source>
        <dbReference type="EMBL" id="KAJ8785674.1"/>
    </source>
</evidence>
<name>A0AB34H4N9_ESCRO</name>
<dbReference type="Proteomes" id="UP001159641">
    <property type="component" value="Unassembled WGS sequence"/>
</dbReference>
<protein>
    <submittedName>
        <fullName evidence="1">Uncharacterized protein</fullName>
    </submittedName>
</protein>
<proteinExistence type="predicted"/>
<keyword evidence="2" id="KW-1185">Reference proteome</keyword>
<accession>A0AB34H4N9</accession>
<dbReference type="EMBL" id="JAIQCJ010002014">
    <property type="protein sequence ID" value="KAJ8785674.1"/>
    <property type="molecule type" value="Genomic_DNA"/>
</dbReference>
<evidence type="ECO:0000313" key="2">
    <source>
        <dbReference type="Proteomes" id="UP001159641"/>
    </source>
</evidence>
<dbReference type="AlphaFoldDB" id="A0AB34H4N9"/>
<gene>
    <name evidence="1" type="ORF">J1605_007271</name>
</gene>
<sequence>MGEAAMLQKIISKQDDLKTTVTNERECQEPTVKEPEINTTLQIHFFGKRGERKLHYKEFRRLDRPLLLPSADGWLELELGPALLRRHSRDSPALPPPPAQGSAALLCKGPGSEYGLCPGCAAQPSQRESGCEQCGRVDALACGGRVCGPVQLADVAALTSSSAGRESHLQSGIVSTAVLCPVHLLPGKNNSMRNQTLCSRASPLTRVLEQIPESSSEWWKSTDLGGRRRLLSTQCR</sequence>